<organism evidence="7 8">
    <name type="scientific">Phocaeicola intestinalis</name>
    <dbReference type="NCBI Taxonomy" id="2762212"/>
    <lineage>
        <taxon>Bacteria</taxon>
        <taxon>Pseudomonadati</taxon>
        <taxon>Bacteroidota</taxon>
        <taxon>Bacteroidia</taxon>
        <taxon>Bacteroidales</taxon>
        <taxon>Bacteroidaceae</taxon>
        <taxon>Phocaeicola</taxon>
    </lineage>
</organism>
<dbReference type="EMBL" id="JACSPP010000028">
    <property type="protein sequence ID" value="MBD8040752.1"/>
    <property type="molecule type" value="Genomic_DNA"/>
</dbReference>
<feature type="domain" description="Protein kinase" evidence="6">
    <location>
        <begin position="18"/>
        <end position="321"/>
    </location>
</feature>
<comment type="caution">
    <text evidence="7">The sequence shown here is derived from an EMBL/GenBank/DDBJ whole genome shotgun (WGS) entry which is preliminary data.</text>
</comment>
<dbReference type="Pfam" id="PF00069">
    <property type="entry name" value="Pkinase"/>
    <property type="match status" value="1"/>
</dbReference>
<dbReference type="RefSeq" id="WP_191764168.1">
    <property type="nucleotide sequence ID" value="NZ_JACSPP010000028.1"/>
</dbReference>
<keyword evidence="4 7" id="KW-0418">Kinase</keyword>
<dbReference type="PANTHER" id="PTHR24351">
    <property type="entry name" value="RIBOSOMAL PROTEIN S6 KINASE"/>
    <property type="match status" value="1"/>
</dbReference>
<dbReference type="Gene3D" id="3.30.200.20">
    <property type="entry name" value="Phosphorylase Kinase, domain 1"/>
    <property type="match status" value="1"/>
</dbReference>
<evidence type="ECO:0000256" key="3">
    <source>
        <dbReference type="ARBA" id="ARBA00022741"/>
    </source>
</evidence>
<protein>
    <submittedName>
        <fullName evidence="7">Serine/threonine protein kinase</fullName>
    </submittedName>
</protein>
<accession>A0ABR8Y9B4</accession>
<keyword evidence="5" id="KW-0067">ATP-binding</keyword>
<evidence type="ECO:0000256" key="1">
    <source>
        <dbReference type="ARBA" id="ARBA00022527"/>
    </source>
</evidence>
<evidence type="ECO:0000259" key="6">
    <source>
        <dbReference type="PROSITE" id="PS50011"/>
    </source>
</evidence>
<keyword evidence="2" id="KW-0808">Transferase</keyword>
<gene>
    <name evidence="7" type="ORF">H9625_09965</name>
</gene>
<proteinExistence type="predicted"/>
<keyword evidence="1 7" id="KW-0723">Serine/threonine-protein kinase</keyword>
<dbReference type="Gene3D" id="1.10.510.10">
    <property type="entry name" value="Transferase(Phosphotransferase) domain 1"/>
    <property type="match status" value="1"/>
</dbReference>
<evidence type="ECO:0000256" key="4">
    <source>
        <dbReference type="ARBA" id="ARBA00022777"/>
    </source>
</evidence>
<dbReference type="SMART" id="SM00220">
    <property type="entry name" value="S_TKc"/>
    <property type="match status" value="1"/>
</dbReference>
<name>A0ABR8Y9B4_9BACT</name>
<keyword evidence="3" id="KW-0547">Nucleotide-binding</keyword>
<dbReference type="Proteomes" id="UP000620874">
    <property type="component" value="Unassembled WGS sequence"/>
</dbReference>
<evidence type="ECO:0000256" key="5">
    <source>
        <dbReference type="ARBA" id="ARBA00022840"/>
    </source>
</evidence>
<evidence type="ECO:0000313" key="7">
    <source>
        <dbReference type="EMBL" id="MBD8040752.1"/>
    </source>
</evidence>
<dbReference type="InterPro" id="IPR000719">
    <property type="entry name" value="Prot_kinase_dom"/>
</dbReference>
<dbReference type="InterPro" id="IPR011009">
    <property type="entry name" value="Kinase-like_dom_sf"/>
</dbReference>
<evidence type="ECO:0000256" key="2">
    <source>
        <dbReference type="ARBA" id="ARBA00022679"/>
    </source>
</evidence>
<dbReference type="PROSITE" id="PS50011">
    <property type="entry name" value="PROTEIN_KINASE_DOM"/>
    <property type="match status" value="1"/>
</dbReference>
<sequence length="432" mass="49132">MLDLKIGQKIELSDGSYVNVVKKLGEGSQGAVYSVKSISGEMYALKWYISQDIINNQDFYRNLENNIRLGSPAPSFIWPLKLAIRQLGSYGYIMDLCPSTYIEFSKFFKNSFFKDAKFSSRQAQIHAALCIVDGFRHLHIRGFFFSNISADIFLVNPKTGNVRIFADDNVTANNIEGFISGTVKYMAAEVVNGSRPNINSDFFSLAIILYRIFMIDHPMEGKRTLQPCLTDEIQKKVYGNDMVFCWDVDLDVNRPDKINHKNSIYNWSHSPLSLRQIFSKALSQRAVLYPEQRVSDIEWKNYLLKLRANSICCPSGLHDILADESIDKCPRCNHIIDMHKIPRIEFRDFSYAITDKKIFYLNDSLIPYGLGVVYKGKNGPEIGLKNLSGVTWSLETASGNILQIKEGECFPLRNGMQIVFNGVTRCRIVLGN</sequence>
<keyword evidence="8" id="KW-1185">Reference proteome</keyword>
<dbReference type="SUPFAM" id="SSF56112">
    <property type="entry name" value="Protein kinase-like (PK-like)"/>
    <property type="match status" value="1"/>
</dbReference>
<reference evidence="7 8" key="1">
    <citation type="submission" date="2020-08" db="EMBL/GenBank/DDBJ databases">
        <title>A Genomic Blueprint of the Chicken Gut Microbiome.</title>
        <authorList>
            <person name="Gilroy R."/>
            <person name="Ravi A."/>
            <person name="Getino M."/>
            <person name="Pursley I."/>
            <person name="Horton D.L."/>
            <person name="Alikhan N.-F."/>
            <person name="Baker D."/>
            <person name="Gharbi K."/>
            <person name="Hall N."/>
            <person name="Watson M."/>
            <person name="Adriaenssens E.M."/>
            <person name="Foster-Nyarko E."/>
            <person name="Jarju S."/>
            <person name="Secka A."/>
            <person name="Antonio M."/>
            <person name="Oren A."/>
            <person name="Chaudhuri R."/>
            <person name="La Ragione R.M."/>
            <person name="Hildebrand F."/>
            <person name="Pallen M.J."/>
        </authorList>
    </citation>
    <scope>NUCLEOTIDE SEQUENCE [LARGE SCALE GENOMIC DNA]</scope>
    <source>
        <strain evidence="7 8">Sa1CVN1</strain>
    </source>
</reference>
<dbReference type="GO" id="GO:0004674">
    <property type="term" value="F:protein serine/threonine kinase activity"/>
    <property type="evidence" value="ECO:0007669"/>
    <property type="project" value="UniProtKB-KW"/>
</dbReference>
<evidence type="ECO:0000313" key="8">
    <source>
        <dbReference type="Proteomes" id="UP000620874"/>
    </source>
</evidence>